<evidence type="ECO:0000313" key="3">
    <source>
        <dbReference type="EMBL" id="SVB98312.1"/>
    </source>
</evidence>
<reference evidence="3" key="1">
    <citation type="submission" date="2018-05" db="EMBL/GenBank/DDBJ databases">
        <authorList>
            <person name="Lanie J.A."/>
            <person name="Ng W.-L."/>
            <person name="Kazmierczak K.M."/>
            <person name="Andrzejewski T.M."/>
            <person name="Davidsen T.M."/>
            <person name="Wayne K.J."/>
            <person name="Tettelin H."/>
            <person name="Glass J.I."/>
            <person name="Rusch D."/>
            <person name="Podicherti R."/>
            <person name="Tsui H.-C.T."/>
            <person name="Winkler M.E."/>
        </authorList>
    </citation>
    <scope>NUCLEOTIDE SEQUENCE</scope>
</reference>
<keyword evidence="2" id="KW-0812">Transmembrane</keyword>
<feature type="compositionally biased region" description="Acidic residues" evidence="1">
    <location>
        <begin position="88"/>
        <end position="117"/>
    </location>
</feature>
<sequence>MDFETKRRIEFAIWAIIAPVAILGALEEWGIWNGFAFISSVIRISEQSVLNFFLPLAMIGVVGLIILGRDEEYHPHSIAWKNKKSDSDQEDPESEESGAEPELEPESEENWWEEQPE</sequence>
<feature type="region of interest" description="Disordered" evidence="1">
    <location>
        <begin position="78"/>
        <end position="117"/>
    </location>
</feature>
<feature type="transmembrane region" description="Helical" evidence="2">
    <location>
        <begin position="12"/>
        <end position="32"/>
    </location>
</feature>
<organism evidence="3">
    <name type="scientific">marine metagenome</name>
    <dbReference type="NCBI Taxonomy" id="408172"/>
    <lineage>
        <taxon>unclassified sequences</taxon>
        <taxon>metagenomes</taxon>
        <taxon>ecological metagenomes</taxon>
    </lineage>
</organism>
<keyword evidence="2" id="KW-0472">Membrane</keyword>
<protein>
    <submittedName>
        <fullName evidence="3">Uncharacterized protein</fullName>
    </submittedName>
</protein>
<dbReference type="EMBL" id="UINC01067029">
    <property type="protein sequence ID" value="SVB98312.1"/>
    <property type="molecule type" value="Genomic_DNA"/>
</dbReference>
<name>A0A382IGD0_9ZZZZ</name>
<gene>
    <name evidence="3" type="ORF">METZ01_LOCUS251166</name>
</gene>
<evidence type="ECO:0000256" key="1">
    <source>
        <dbReference type="SAM" id="MobiDB-lite"/>
    </source>
</evidence>
<evidence type="ECO:0000256" key="2">
    <source>
        <dbReference type="SAM" id="Phobius"/>
    </source>
</evidence>
<accession>A0A382IGD0</accession>
<keyword evidence="2" id="KW-1133">Transmembrane helix</keyword>
<dbReference type="AlphaFoldDB" id="A0A382IGD0"/>
<proteinExistence type="predicted"/>
<feature type="transmembrane region" description="Helical" evidence="2">
    <location>
        <begin position="52"/>
        <end position="68"/>
    </location>
</feature>